<reference evidence="2 3" key="1">
    <citation type="submission" date="2016-10" db="EMBL/GenBank/DDBJ databases">
        <authorList>
            <person name="de Groot N.N."/>
        </authorList>
    </citation>
    <scope>NUCLEOTIDE SEQUENCE [LARGE SCALE GENOMIC DNA]</scope>
    <source>
        <strain evidence="2 3">DSM 14045</strain>
    </source>
</reference>
<protein>
    <submittedName>
        <fullName evidence="2">Predicted N-acyltransferase, GNAT family</fullName>
    </submittedName>
</protein>
<dbReference type="RefSeq" id="WP_074718271.1">
    <property type="nucleotide sequence ID" value="NZ_FNPG01000022.1"/>
</dbReference>
<dbReference type="PANTHER" id="PTHR13355">
    <property type="entry name" value="GLUCOSAMINE 6-PHOSPHATE N-ACETYLTRANSFERASE"/>
    <property type="match status" value="1"/>
</dbReference>
<keyword evidence="3" id="KW-1185">Reference proteome</keyword>
<evidence type="ECO:0000313" key="3">
    <source>
        <dbReference type="Proteomes" id="UP000183918"/>
    </source>
</evidence>
<dbReference type="Gene3D" id="3.40.630.30">
    <property type="match status" value="1"/>
</dbReference>
<evidence type="ECO:0000313" key="2">
    <source>
        <dbReference type="EMBL" id="SDY55884.1"/>
    </source>
</evidence>
<keyword evidence="2" id="KW-0808">Transferase</keyword>
<proteinExistence type="predicted"/>
<dbReference type="AlphaFoldDB" id="A0A1H3KW40"/>
<dbReference type="STRING" id="1122142.SAMN02910414_01825"/>
<dbReference type="Pfam" id="PF13673">
    <property type="entry name" value="Acetyltransf_10"/>
    <property type="match status" value="1"/>
</dbReference>
<dbReference type="InterPro" id="IPR000182">
    <property type="entry name" value="GNAT_dom"/>
</dbReference>
<dbReference type="OrthoDB" id="9796171at2"/>
<dbReference type="SUPFAM" id="SSF55729">
    <property type="entry name" value="Acyl-CoA N-acyltransferases (Nat)"/>
    <property type="match status" value="1"/>
</dbReference>
<dbReference type="CDD" id="cd04301">
    <property type="entry name" value="NAT_SF"/>
    <property type="match status" value="1"/>
</dbReference>
<keyword evidence="2" id="KW-0012">Acyltransferase</keyword>
<name>A0A1H3KW40_9FIRM</name>
<dbReference type="InterPro" id="IPR016181">
    <property type="entry name" value="Acyl_CoA_acyltransferase"/>
</dbReference>
<dbReference type="PROSITE" id="PS51186">
    <property type="entry name" value="GNAT"/>
    <property type="match status" value="1"/>
</dbReference>
<organism evidence="2 3">
    <name type="scientific">Lachnobacterium bovis DSM 14045</name>
    <dbReference type="NCBI Taxonomy" id="1122142"/>
    <lineage>
        <taxon>Bacteria</taxon>
        <taxon>Bacillati</taxon>
        <taxon>Bacillota</taxon>
        <taxon>Clostridia</taxon>
        <taxon>Lachnospirales</taxon>
        <taxon>Lachnospiraceae</taxon>
        <taxon>Lachnobacterium</taxon>
    </lineage>
</organism>
<gene>
    <name evidence="2" type="ORF">SAMN02910414_01825</name>
</gene>
<sequence>MEINIYTGLHEDAVYIRKKVFQEEQGFVNEFDRVDDSAVHLVMMKGDVPVATCRIFQEDDVKKEKDKSRSNEHKEENEFILGRLAVLKEYRKEHLGSKMLAEVSKYVAEKGGTTIKLHSQCAARKFYESNGFSAYGEVEDDEGCPHIWMKKKVRE</sequence>
<dbReference type="Proteomes" id="UP000183918">
    <property type="component" value="Unassembled WGS sequence"/>
</dbReference>
<dbReference type="GO" id="GO:0004343">
    <property type="term" value="F:glucosamine 6-phosphate N-acetyltransferase activity"/>
    <property type="evidence" value="ECO:0007669"/>
    <property type="project" value="TreeGrafter"/>
</dbReference>
<feature type="domain" description="N-acetyltransferase" evidence="1">
    <location>
        <begin position="1"/>
        <end position="154"/>
    </location>
</feature>
<dbReference type="InterPro" id="IPR039143">
    <property type="entry name" value="GNPNAT1-like"/>
</dbReference>
<dbReference type="PANTHER" id="PTHR13355:SF11">
    <property type="entry name" value="GLUCOSAMINE 6-PHOSPHATE N-ACETYLTRANSFERASE"/>
    <property type="match status" value="1"/>
</dbReference>
<evidence type="ECO:0000259" key="1">
    <source>
        <dbReference type="PROSITE" id="PS51186"/>
    </source>
</evidence>
<accession>A0A1H3KW40</accession>
<dbReference type="EMBL" id="FNPG01000022">
    <property type="protein sequence ID" value="SDY55884.1"/>
    <property type="molecule type" value="Genomic_DNA"/>
</dbReference>